<dbReference type="InterPro" id="IPR018485">
    <property type="entry name" value="FGGY_C"/>
</dbReference>
<dbReference type="SUPFAM" id="SSF53067">
    <property type="entry name" value="Actin-like ATPase domain"/>
    <property type="match status" value="2"/>
</dbReference>
<dbReference type="PANTHER" id="PTHR43095:SF5">
    <property type="entry name" value="XYLULOSE KINASE"/>
    <property type="match status" value="1"/>
</dbReference>
<keyword evidence="3 8" id="KW-0808">Transferase</keyword>
<dbReference type="GO" id="GO:0005524">
    <property type="term" value="F:ATP binding"/>
    <property type="evidence" value="ECO:0007669"/>
    <property type="project" value="UniProtKB-KW"/>
</dbReference>
<dbReference type="GO" id="GO:0042732">
    <property type="term" value="P:D-xylose metabolic process"/>
    <property type="evidence" value="ECO:0007669"/>
    <property type="project" value="UniProtKB-KW"/>
</dbReference>
<keyword evidence="5 8" id="KW-0418">Kinase</keyword>
<feature type="domain" description="Carbohydrate kinase FGGY N-terminal" evidence="10">
    <location>
        <begin position="1"/>
        <end position="238"/>
    </location>
</feature>
<evidence type="ECO:0000256" key="1">
    <source>
        <dbReference type="ARBA" id="ARBA00009156"/>
    </source>
</evidence>
<comment type="catalytic activity">
    <reaction evidence="9">
        <text>D-xylulose + ATP = D-xylulose 5-phosphate + ADP + H(+)</text>
        <dbReference type="Rhea" id="RHEA:10964"/>
        <dbReference type="ChEBI" id="CHEBI:15378"/>
        <dbReference type="ChEBI" id="CHEBI:17140"/>
        <dbReference type="ChEBI" id="CHEBI:30616"/>
        <dbReference type="ChEBI" id="CHEBI:57737"/>
        <dbReference type="ChEBI" id="CHEBI:456216"/>
        <dbReference type="EC" id="2.7.1.17"/>
    </reaction>
</comment>
<dbReference type="Gene3D" id="3.30.420.40">
    <property type="match status" value="2"/>
</dbReference>
<name>A0A9D1GPT5_9MOLU</name>
<evidence type="ECO:0000256" key="5">
    <source>
        <dbReference type="ARBA" id="ARBA00022777"/>
    </source>
</evidence>
<evidence type="ECO:0000256" key="8">
    <source>
        <dbReference type="RuleBase" id="RU003733"/>
    </source>
</evidence>
<evidence type="ECO:0000256" key="4">
    <source>
        <dbReference type="ARBA" id="ARBA00022741"/>
    </source>
</evidence>
<dbReference type="InterPro" id="IPR000577">
    <property type="entry name" value="Carb_kinase_FGGY"/>
</dbReference>
<feature type="domain" description="Carbohydrate kinase FGGY C-terminal" evidence="11">
    <location>
        <begin position="249"/>
        <end position="429"/>
    </location>
</feature>
<dbReference type="GO" id="GO:0005997">
    <property type="term" value="P:xylulose metabolic process"/>
    <property type="evidence" value="ECO:0007669"/>
    <property type="project" value="InterPro"/>
</dbReference>
<keyword evidence="4 9" id="KW-0547">Nucleotide-binding</keyword>
<dbReference type="Pfam" id="PF00370">
    <property type="entry name" value="FGGY_N"/>
    <property type="match status" value="1"/>
</dbReference>
<accession>A0A9D1GPT5</accession>
<evidence type="ECO:0000259" key="10">
    <source>
        <dbReference type="Pfam" id="PF00370"/>
    </source>
</evidence>
<keyword evidence="7 9" id="KW-0119">Carbohydrate metabolism</keyword>
<reference evidence="12" key="2">
    <citation type="journal article" date="2021" name="PeerJ">
        <title>Extensive microbial diversity within the chicken gut microbiome revealed by metagenomics and culture.</title>
        <authorList>
            <person name="Gilroy R."/>
            <person name="Ravi A."/>
            <person name="Getino M."/>
            <person name="Pursley I."/>
            <person name="Horton D.L."/>
            <person name="Alikhan N.F."/>
            <person name="Baker D."/>
            <person name="Gharbi K."/>
            <person name="Hall N."/>
            <person name="Watson M."/>
            <person name="Adriaenssens E.M."/>
            <person name="Foster-Nyarko E."/>
            <person name="Jarju S."/>
            <person name="Secka A."/>
            <person name="Antonio M."/>
            <person name="Oren A."/>
            <person name="Chaudhuri R.R."/>
            <person name="La Ragione R."/>
            <person name="Hildebrand F."/>
            <person name="Pallen M.J."/>
        </authorList>
    </citation>
    <scope>NUCLEOTIDE SEQUENCE</scope>
    <source>
        <strain evidence="12">ChiW17-6978</strain>
    </source>
</reference>
<dbReference type="InterPro" id="IPR006000">
    <property type="entry name" value="Xylulokinase"/>
</dbReference>
<keyword evidence="2 9" id="KW-0859">Xylose metabolism</keyword>
<reference evidence="12" key="1">
    <citation type="submission" date="2020-10" db="EMBL/GenBank/DDBJ databases">
        <authorList>
            <person name="Gilroy R."/>
        </authorList>
    </citation>
    <scope>NUCLEOTIDE SEQUENCE</scope>
    <source>
        <strain evidence="12">ChiW17-6978</strain>
    </source>
</reference>
<evidence type="ECO:0000256" key="9">
    <source>
        <dbReference type="RuleBase" id="RU364073"/>
    </source>
</evidence>
<dbReference type="InterPro" id="IPR018483">
    <property type="entry name" value="Carb_kinase_FGGY_CS"/>
</dbReference>
<dbReference type="Proteomes" id="UP000886758">
    <property type="component" value="Unassembled WGS sequence"/>
</dbReference>
<protein>
    <recommendedName>
        <fullName evidence="9">Xylulose kinase</fullName>
        <shortName evidence="9">Xylulokinase</shortName>
        <ecNumber evidence="9">2.7.1.17</ecNumber>
    </recommendedName>
</protein>
<feature type="non-terminal residue" evidence="12">
    <location>
        <position position="1"/>
    </location>
</feature>
<comment type="caution">
    <text evidence="12">The sequence shown here is derived from an EMBL/GenBank/DDBJ whole genome shotgun (WGS) entry which is preliminary data.</text>
</comment>
<keyword evidence="6 9" id="KW-0067">ATP-binding</keyword>
<evidence type="ECO:0000313" key="13">
    <source>
        <dbReference type="Proteomes" id="UP000886758"/>
    </source>
</evidence>
<organism evidence="12 13">
    <name type="scientific">Candidatus Pelethenecus faecipullorum</name>
    <dbReference type="NCBI Taxonomy" id="2840900"/>
    <lineage>
        <taxon>Bacteria</taxon>
        <taxon>Bacillati</taxon>
        <taxon>Mycoplasmatota</taxon>
        <taxon>Mollicutes</taxon>
        <taxon>Candidatus Pelethenecus</taxon>
    </lineage>
</organism>
<dbReference type="NCBIfam" id="TIGR01312">
    <property type="entry name" value="XylB"/>
    <property type="match status" value="1"/>
</dbReference>
<sequence length="484" mass="53947">YLGIDIGTSSTKAVCFDTNGHAVASASKDYELYVPKPGYAEEDPEDWFDAVCTVIRTLASTYRIKGIGLSGQMHGLVLLDRNDTVLRPSIIWCDNRATEEAKEIQRRLPGKIKKITKNEVQPAFTLAKLLWVQNHEKKIYEQIDKVLLPKDYIAYRLTDTFKTEYSDASGTQWLDLEKKTYSDEILEAFAINRAWLPALQESSEIRGVVQKALCAELNLPQDCFVVGGAGDQAAAAIGNGILKKGDVSLVLGSSGVVFSPVFRKDLNQDTPLQVFMHAIPDTYHVMGVTNGCGLSYRWYKETLTDRTYDQLNEGAALSKPGAHGLIYLPYLNGERTPHLDPYARGCFLGIAQDTSQNDFTRAVLEGISYSLKDCFSLLNLPDASIRISGGGAKGDLWRTIIASVFKRPVYRICQEEGGALGVAILAMVAGKDYQSVDEACEKLIRLQDETKPVKDWEAVYEKGYDHYRLAYRSLKDYFVKVQDQ</sequence>
<dbReference type="InterPro" id="IPR050406">
    <property type="entry name" value="FGGY_Carb_Kinase"/>
</dbReference>
<evidence type="ECO:0000259" key="11">
    <source>
        <dbReference type="Pfam" id="PF02782"/>
    </source>
</evidence>
<dbReference type="InterPro" id="IPR018484">
    <property type="entry name" value="FGGY_N"/>
</dbReference>
<evidence type="ECO:0000256" key="3">
    <source>
        <dbReference type="ARBA" id="ARBA00022679"/>
    </source>
</evidence>
<proteinExistence type="inferred from homology"/>
<comment type="similarity">
    <text evidence="1 8">Belongs to the FGGY kinase family.</text>
</comment>
<dbReference type="PANTHER" id="PTHR43095">
    <property type="entry name" value="SUGAR KINASE"/>
    <property type="match status" value="1"/>
</dbReference>
<gene>
    <name evidence="9 12" type="primary">xylB</name>
    <name evidence="12" type="ORF">IAD46_00385</name>
</gene>
<dbReference type="GO" id="GO:0004856">
    <property type="term" value="F:D-xylulokinase activity"/>
    <property type="evidence" value="ECO:0007669"/>
    <property type="project" value="UniProtKB-EC"/>
</dbReference>
<evidence type="ECO:0000256" key="6">
    <source>
        <dbReference type="ARBA" id="ARBA00022840"/>
    </source>
</evidence>
<dbReference type="InterPro" id="IPR043129">
    <property type="entry name" value="ATPase_NBD"/>
</dbReference>
<dbReference type="EC" id="2.7.1.17" evidence="9"/>
<dbReference type="PROSITE" id="PS00445">
    <property type="entry name" value="FGGY_KINASES_2"/>
    <property type="match status" value="1"/>
</dbReference>
<dbReference type="Pfam" id="PF02782">
    <property type="entry name" value="FGGY_C"/>
    <property type="match status" value="1"/>
</dbReference>
<dbReference type="AlphaFoldDB" id="A0A9D1GPT5"/>
<dbReference type="EMBL" id="DVLF01000013">
    <property type="protein sequence ID" value="HIT49462.1"/>
    <property type="molecule type" value="Genomic_DNA"/>
</dbReference>
<evidence type="ECO:0000313" key="12">
    <source>
        <dbReference type="EMBL" id="HIT49462.1"/>
    </source>
</evidence>
<evidence type="ECO:0000256" key="7">
    <source>
        <dbReference type="ARBA" id="ARBA00023277"/>
    </source>
</evidence>
<evidence type="ECO:0000256" key="2">
    <source>
        <dbReference type="ARBA" id="ARBA00022629"/>
    </source>
</evidence>
<dbReference type="PIRSF" id="PIRSF000538">
    <property type="entry name" value="GlpK"/>
    <property type="match status" value="1"/>
</dbReference>
<dbReference type="CDD" id="cd07808">
    <property type="entry name" value="ASKHA_NBD_FGGY_EcXK-like"/>
    <property type="match status" value="1"/>
</dbReference>
<dbReference type="HAMAP" id="MF_02220">
    <property type="entry name" value="XylB"/>
    <property type="match status" value="1"/>
</dbReference>